<dbReference type="SUPFAM" id="SSF52402">
    <property type="entry name" value="Adenine nucleotide alpha hydrolases-like"/>
    <property type="match status" value="1"/>
</dbReference>
<name>A0A3G6IUX5_9CORY</name>
<evidence type="ECO:0000256" key="1">
    <source>
        <dbReference type="ARBA" id="ARBA00005817"/>
    </source>
</evidence>
<evidence type="ECO:0000256" key="2">
    <source>
        <dbReference type="ARBA" id="ARBA00011355"/>
    </source>
</evidence>
<dbReference type="KEGG" id="cpso:CPPEL_06710"/>
<feature type="binding site" evidence="4">
    <location>
        <begin position="262"/>
        <end position="269"/>
    </location>
    <ligand>
        <name>FAD</name>
        <dbReference type="ChEBI" id="CHEBI:57692"/>
    </ligand>
</feature>
<feature type="binding site" evidence="4">
    <location>
        <position position="205"/>
    </location>
    <ligand>
        <name>FAD</name>
        <dbReference type="ChEBI" id="CHEBI:57692"/>
    </ligand>
</feature>
<accession>A0A3G6IUX5</accession>
<comment type="function">
    <text evidence="3">The electron transfer flavoprotein serves as a specific electron acceptor for other dehydrogenases. It transfers the electrons to the main respiratory chain via ETF-ubiquinone oxidoreductase (ETF dehydrogenase).</text>
</comment>
<dbReference type="RefSeq" id="WP_123960376.1">
    <property type="nucleotide sequence ID" value="NZ_CP033898.1"/>
</dbReference>
<organism evidence="6 7">
    <name type="scientific">Corynebacterium pseudopelargi</name>
    <dbReference type="NCBI Taxonomy" id="2080757"/>
    <lineage>
        <taxon>Bacteria</taxon>
        <taxon>Bacillati</taxon>
        <taxon>Actinomycetota</taxon>
        <taxon>Actinomycetes</taxon>
        <taxon>Mycobacteriales</taxon>
        <taxon>Corynebacteriaceae</taxon>
        <taxon>Corynebacterium</taxon>
    </lineage>
</organism>
<dbReference type="InterPro" id="IPR014731">
    <property type="entry name" value="ETF_asu_C"/>
</dbReference>
<dbReference type="Pfam" id="PF01012">
    <property type="entry name" value="ETF"/>
    <property type="match status" value="1"/>
</dbReference>
<gene>
    <name evidence="6" type="primary">etfA</name>
    <name evidence="6" type="ORF">CPPEL_06710</name>
</gene>
<dbReference type="GO" id="GO:0009055">
    <property type="term" value="F:electron transfer activity"/>
    <property type="evidence" value="ECO:0007669"/>
    <property type="project" value="InterPro"/>
</dbReference>
<evidence type="ECO:0000259" key="5">
    <source>
        <dbReference type="SMART" id="SM00893"/>
    </source>
</evidence>
<comment type="subunit">
    <text evidence="2">Heterodimer of an alpha and a beta subunit.</text>
</comment>
<sequence>MATVYVLVEHAQGELVPTTAELITAANNLGEVTAVVVGTPGTAEPLREALAELGAAKVVAAEADDADERIILPHTDALSMLAAAEPGPIVIEAGAHGNEIAGRLAARLSSGVLCDVVAIHADRTASMSIFGDSIDVSAAVGGTCPIYTLRPGAIEAKPHAAAGALETLALPAASDKDVKVTRFIPTERGDRPELSQAKVVVAGGRGVESAEGFSELVEPLADELGAAVGATRDAVDEGFYPAQYQIGQTGATVSPDLYIGLGVSGAIQHTSGMQTAKKIVVINPDEDAPFFQLADLGAVGNAEEIVPALIEAIRQHRS</sequence>
<feature type="binding site" evidence="4">
    <location>
        <begin position="245"/>
        <end position="249"/>
    </location>
    <ligand>
        <name>FAD</name>
        <dbReference type="ChEBI" id="CHEBI:57692"/>
    </ligand>
</feature>
<feature type="binding site" evidence="4">
    <location>
        <begin position="231"/>
        <end position="232"/>
    </location>
    <ligand>
        <name>FAD</name>
        <dbReference type="ChEBI" id="CHEBI:57692"/>
    </ligand>
</feature>
<dbReference type="SMART" id="SM00893">
    <property type="entry name" value="ETF"/>
    <property type="match status" value="1"/>
</dbReference>
<keyword evidence="7" id="KW-1185">Reference proteome</keyword>
<dbReference type="GO" id="GO:0050660">
    <property type="term" value="F:flavin adenine dinucleotide binding"/>
    <property type="evidence" value="ECO:0007669"/>
    <property type="project" value="InterPro"/>
</dbReference>
<comment type="similarity">
    <text evidence="1">Belongs to the ETF alpha-subunit/FixB family.</text>
</comment>
<dbReference type="Gene3D" id="3.40.50.1220">
    <property type="entry name" value="TPP-binding domain"/>
    <property type="match status" value="1"/>
</dbReference>
<dbReference type="Proteomes" id="UP000271426">
    <property type="component" value="Chromosome"/>
</dbReference>
<dbReference type="SUPFAM" id="SSF52467">
    <property type="entry name" value="DHS-like NAD/FAD-binding domain"/>
    <property type="match status" value="1"/>
</dbReference>
<dbReference type="PANTHER" id="PTHR43153">
    <property type="entry name" value="ELECTRON TRANSFER FLAVOPROTEIN ALPHA"/>
    <property type="match status" value="1"/>
</dbReference>
<evidence type="ECO:0000256" key="3">
    <source>
        <dbReference type="ARBA" id="ARBA00025649"/>
    </source>
</evidence>
<comment type="cofactor">
    <cofactor evidence="4">
        <name>FAD</name>
        <dbReference type="ChEBI" id="CHEBI:57692"/>
    </cofactor>
    <text evidence="4">Binds 1 FAD per dimer.</text>
</comment>
<evidence type="ECO:0000256" key="4">
    <source>
        <dbReference type="PIRSR" id="PIRSR000089-1"/>
    </source>
</evidence>
<dbReference type="Gene3D" id="3.40.50.620">
    <property type="entry name" value="HUPs"/>
    <property type="match status" value="1"/>
</dbReference>
<keyword evidence="4" id="KW-0274">FAD</keyword>
<feature type="binding site" evidence="4">
    <location>
        <position position="283"/>
    </location>
    <ligand>
        <name>FAD</name>
        <dbReference type="ChEBI" id="CHEBI:57692"/>
    </ligand>
</feature>
<proteinExistence type="inferred from homology"/>
<evidence type="ECO:0000313" key="7">
    <source>
        <dbReference type="Proteomes" id="UP000271426"/>
    </source>
</evidence>
<dbReference type="AlphaFoldDB" id="A0A3G6IUX5"/>
<dbReference type="InterPro" id="IPR029035">
    <property type="entry name" value="DHS-like_NAD/FAD-binding_dom"/>
</dbReference>
<dbReference type="InterPro" id="IPR001308">
    <property type="entry name" value="ETF_a/FixB"/>
</dbReference>
<evidence type="ECO:0000313" key="6">
    <source>
        <dbReference type="EMBL" id="AZA09453.1"/>
    </source>
</evidence>
<dbReference type="InterPro" id="IPR014729">
    <property type="entry name" value="Rossmann-like_a/b/a_fold"/>
</dbReference>
<keyword evidence="4" id="KW-0285">Flavoprotein</keyword>
<dbReference type="PIRSF" id="PIRSF000089">
    <property type="entry name" value="Electra_flavoP_a"/>
    <property type="match status" value="1"/>
</dbReference>
<dbReference type="InterPro" id="IPR014730">
    <property type="entry name" value="ETF_a/b_N"/>
</dbReference>
<reference evidence="6 7" key="1">
    <citation type="submission" date="2018-11" db="EMBL/GenBank/DDBJ databases">
        <authorList>
            <person name="Kleinhagauer T."/>
            <person name="Glaeser S.P."/>
            <person name="Spergser J."/>
            <person name="Ruckert C."/>
            <person name="Kaempfer P."/>
            <person name="Busse H.-J."/>
        </authorList>
    </citation>
    <scope>NUCLEOTIDE SEQUENCE [LARGE SCALE GENOMIC DNA]</scope>
    <source>
        <strain evidence="6 7">812CH</strain>
    </source>
</reference>
<feature type="domain" description="Electron transfer flavoprotein alpha/beta-subunit N-terminal" evidence="5">
    <location>
        <begin position="4"/>
        <end position="192"/>
    </location>
</feature>
<dbReference type="PANTHER" id="PTHR43153:SF1">
    <property type="entry name" value="ELECTRON TRANSFER FLAVOPROTEIN SUBUNIT ALPHA, MITOCHONDRIAL"/>
    <property type="match status" value="1"/>
</dbReference>
<dbReference type="OrthoDB" id="9770286at2"/>
<dbReference type="GO" id="GO:0033539">
    <property type="term" value="P:fatty acid beta-oxidation using acyl-CoA dehydrogenase"/>
    <property type="evidence" value="ECO:0007669"/>
    <property type="project" value="TreeGrafter"/>
</dbReference>
<dbReference type="Pfam" id="PF00766">
    <property type="entry name" value="ETF_alpha"/>
    <property type="match status" value="1"/>
</dbReference>
<protein>
    <submittedName>
        <fullName evidence="6">Electron transfer flavoprotein subunit alpha</fullName>
    </submittedName>
</protein>
<dbReference type="EMBL" id="CP033898">
    <property type="protein sequence ID" value="AZA09453.1"/>
    <property type="molecule type" value="Genomic_DNA"/>
</dbReference>